<dbReference type="Proteomes" id="UP000271241">
    <property type="component" value="Unassembled WGS sequence"/>
</dbReference>
<evidence type="ECO:0000256" key="4">
    <source>
        <dbReference type="ARBA" id="ARBA00022927"/>
    </source>
</evidence>
<dbReference type="NCBIfam" id="TIGR00040">
    <property type="entry name" value="yfcE"/>
    <property type="match status" value="1"/>
</dbReference>
<keyword evidence="8" id="KW-1185">Reference proteome</keyword>
<keyword evidence="3" id="KW-0813">Transport</keyword>
<comment type="similarity">
    <text evidence="1 5">Belongs to the VPS29 family.</text>
</comment>
<accession>A0A4P9XU85</accession>
<dbReference type="GO" id="GO:0042147">
    <property type="term" value="P:retrograde transport, endosome to Golgi"/>
    <property type="evidence" value="ECO:0007669"/>
    <property type="project" value="InterPro"/>
</dbReference>
<evidence type="ECO:0000259" key="6">
    <source>
        <dbReference type="Pfam" id="PF12850"/>
    </source>
</evidence>
<dbReference type="GO" id="GO:0031410">
    <property type="term" value="C:cytoplasmic vesicle"/>
    <property type="evidence" value="ECO:0007669"/>
    <property type="project" value="UniProtKB-ARBA"/>
</dbReference>
<dbReference type="OrthoDB" id="10258130at2759"/>
<dbReference type="GO" id="GO:0030904">
    <property type="term" value="C:retromer complex"/>
    <property type="evidence" value="ECO:0007669"/>
    <property type="project" value="InterPro"/>
</dbReference>
<feature type="domain" description="Calcineurin-like phosphoesterase" evidence="6">
    <location>
        <begin position="17"/>
        <end position="179"/>
    </location>
</feature>
<dbReference type="GO" id="GO:0005829">
    <property type="term" value="C:cytosol"/>
    <property type="evidence" value="ECO:0007669"/>
    <property type="project" value="GOC"/>
</dbReference>
<evidence type="ECO:0000256" key="1">
    <source>
        <dbReference type="ARBA" id="ARBA00005945"/>
    </source>
</evidence>
<organism evidence="7 8">
    <name type="scientific">Thamnocephalis sphaerospora</name>
    <dbReference type="NCBI Taxonomy" id="78915"/>
    <lineage>
        <taxon>Eukaryota</taxon>
        <taxon>Fungi</taxon>
        <taxon>Fungi incertae sedis</taxon>
        <taxon>Zoopagomycota</taxon>
        <taxon>Zoopagomycotina</taxon>
        <taxon>Zoopagomycetes</taxon>
        <taxon>Zoopagales</taxon>
        <taxon>Sigmoideomycetaceae</taxon>
        <taxon>Thamnocephalis</taxon>
    </lineage>
</organism>
<dbReference type="InterPro" id="IPR029052">
    <property type="entry name" value="Metallo-depent_PP-like"/>
</dbReference>
<dbReference type="PANTHER" id="PTHR11124">
    <property type="entry name" value="VACUOLAR SORTING PROTEIN VPS29"/>
    <property type="match status" value="1"/>
</dbReference>
<proteinExistence type="inferred from homology"/>
<gene>
    <name evidence="7" type="ORF">THASP1DRAFT_22422</name>
</gene>
<dbReference type="SUPFAM" id="SSF56300">
    <property type="entry name" value="Metallo-dependent phosphatases"/>
    <property type="match status" value="1"/>
</dbReference>
<dbReference type="CDD" id="cd07394">
    <property type="entry name" value="MPP_Vps29"/>
    <property type="match status" value="1"/>
</dbReference>
<evidence type="ECO:0000313" key="8">
    <source>
        <dbReference type="Proteomes" id="UP000271241"/>
    </source>
</evidence>
<dbReference type="EMBL" id="KZ992489">
    <property type="protein sequence ID" value="RKP09777.1"/>
    <property type="molecule type" value="Genomic_DNA"/>
</dbReference>
<name>A0A4P9XU85_9FUNG</name>
<dbReference type="InterPro" id="IPR000979">
    <property type="entry name" value="Phosphodiesterase_MJ0936/Vps29"/>
</dbReference>
<dbReference type="Pfam" id="PF12850">
    <property type="entry name" value="Metallophos_2"/>
    <property type="match status" value="1"/>
</dbReference>
<dbReference type="FunFam" id="3.60.21.10:FF:000015">
    <property type="entry name" value="Vacuolar protein sorting-associated protein 29"/>
    <property type="match status" value="1"/>
</dbReference>
<protein>
    <recommendedName>
        <fullName evidence="2 5">Vacuolar protein sorting-associated protein 29</fullName>
    </recommendedName>
</protein>
<dbReference type="InterPro" id="IPR028661">
    <property type="entry name" value="Vps29"/>
</dbReference>
<dbReference type="InterPro" id="IPR024654">
    <property type="entry name" value="Calcineurin-like_PHP_lpxH"/>
</dbReference>
<evidence type="ECO:0000256" key="3">
    <source>
        <dbReference type="ARBA" id="ARBA00022448"/>
    </source>
</evidence>
<evidence type="ECO:0000256" key="5">
    <source>
        <dbReference type="RuleBase" id="RU362040"/>
    </source>
</evidence>
<reference evidence="8" key="1">
    <citation type="journal article" date="2018" name="Nat. Microbiol.">
        <title>Leveraging single-cell genomics to expand the fungal tree of life.</title>
        <authorList>
            <person name="Ahrendt S.R."/>
            <person name="Quandt C.A."/>
            <person name="Ciobanu D."/>
            <person name="Clum A."/>
            <person name="Salamov A."/>
            <person name="Andreopoulos B."/>
            <person name="Cheng J.F."/>
            <person name="Woyke T."/>
            <person name="Pelin A."/>
            <person name="Henrissat B."/>
            <person name="Reynolds N.K."/>
            <person name="Benny G.L."/>
            <person name="Smith M.E."/>
            <person name="James T.Y."/>
            <person name="Grigoriev I.V."/>
        </authorList>
    </citation>
    <scope>NUCLEOTIDE SEQUENCE [LARGE SCALE GENOMIC DNA]</scope>
    <source>
        <strain evidence="8">RSA 1356</strain>
    </source>
</reference>
<sequence length="207" mass="22704">MVTESCTGRRSLATQLVLVIGDMHIPQRAHDLPQKFSKLLSTAQVPGKIQQILCTGNVCDRSTYDHLRTVAADLHVVKGDMDERCSKASFPATKVIQHGALRVGLLHGHQVIPWGDSIALSMAAREMDADILISGHTHQVEAIEREGRFYVNPGSATGAFNSTSGSDSIPSFVLMDIQNTTAVTYIYQLIDGEVKVEKIEYRKDTRA</sequence>
<dbReference type="GO" id="GO:0015031">
    <property type="term" value="P:protein transport"/>
    <property type="evidence" value="ECO:0007669"/>
    <property type="project" value="UniProtKB-KW"/>
</dbReference>
<evidence type="ECO:0000313" key="7">
    <source>
        <dbReference type="EMBL" id="RKP09777.1"/>
    </source>
</evidence>
<dbReference type="AlphaFoldDB" id="A0A4P9XU85"/>
<keyword evidence="4" id="KW-0653">Protein transport</keyword>
<dbReference type="Gene3D" id="3.60.21.10">
    <property type="match status" value="1"/>
</dbReference>
<dbReference type="STRING" id="78915.A0A4P9XU85"/>
<evidence type="ECO:0000256" key="2">
    <source>
        <dbReference type="ARBA" id="ARBA00017767"/>
    </source>
</evidence>